<evidence type="ECO:0000313" key="1">
    <source>
        <dbReference type="EMBL" id="JAT56337.1"/>
    </source>
</evidence>
<proteinExistence type="predicted"/>
<dbReference type="EMBL" id="GDJX01011599">
    <property type="protein sequence ID" value="JAT56337.1"/>
    <property type="molecule type" value="Transcribed_RNA"/>
</dbReference>
<feature type="non-terminal residue" evidence="1">
    <location>
        <position position="106"/>
    </location>
</feature>
<name>A0A1D1YNX0_9ARAE</name>
<reference evidence="1" key="1">
    <citation type="submission" date="2015-07" db="EMBL/GenBank/DDBJ databases">
        <title>Transcriptome Assembly of Anthurium amnicola.</title>
        <authorList>
            <person name="Suzuki J."/>
        </authorList>
    </citation>
    <scope>NUCLEOTIDE SEQUENCE</scope>
</reference>
<organism evidence="1">
    <name type="scientific">Anthurium amnicola</name>
    <dbReference type="NCBI Taxonomy" id="1678845"/>
    <lineage>
        <taxon>Eukaryota</taxon>
        <taxon>Viridiplantae</taxon>
        <taxon>Streptophyta</taxon>
        <taxon>Embryophyta</taxon>
        <taxon>Tracheophyta</taxon>
        <taxon>Spermatophyta</taxon>
        <taxon>Magnoliopsida</taxon>
        <taxon>Liliopsida</taxon>
        <taxon>Araceae</taxon>
        <taxon>Pothoideae</taxon>
        <taxon>Potheae</taxon>
        <taxon>Anthurium</taxon>
    </lineage>
</organism>
<accession>A0A1D1YNX0</accession>
<protein>
    <submittedName>
        <fullName evidence="1">Uncharacterized protein</fullName>
    </submittedName>
</protein>
<sequence>MLSNASFGSLVFRVARLKGFSNGAGGRFRYFRRDLDARFVKVPQYHRRLRTIVPIMVDSGPIAEPGVVVNVLPKDNLDDGRYASGGWRSMDGKLSCGYSSFRGKRA</sequence>
<gene>
    <name evidence="1" type="primary">At5g53140</name>
    <name evidence="1" type="ORF">g.2819</name>
</gene>
<dbReference type="AlphaFoldDB" id="A0A1D1YNX0"/>